<dbReference type="CDD" id="cd04301">
    <property type="entry name" value="NAT_SF"/>
    <property type="match status" value="1"/>
</dbReference>
<feature type="transmembrane region" description="Helical" evidence="1">
    <location>
        <begin position="12"/>
        <end position="31"/>
    </location>
</feature>
<dbReference type="RefSeq" id="WP_289448001.1">
    <property type="nucleotide sequence ID" value="NZ_JAUCGR010000004.1"/>
</dbReference>
<dbReference type="InterPro" id="IPR016181">
    <property type="entry name" value="Acyl_CoA_acyltransferase"/>
</dbReference>
<evidence type="ECO:0000313" key="3">
    <source>
        <dbReference type="EMBL" id="MDM7832500.1"/>
    </source>
</evidence>
<sequence>MGDLDLGPSQYIAALALVASAVSLVLSWRAGRRTARITTYRSATDLVLDIDRIFISNPQLRPYFYDGVDVDDQADDSNQIAAVAEFMLDCYECIWDIRGTFSPEDRRSWGCFVLDMLDASPSLTRMYGERSVQDWYPALDNLMAAERSGQLRPAASPTAAVPMAPEADLELVPLGAATARQVWEFHDALLARTFPADELESFEELARSLGDGTGGTLALDDGRVVGGVVDERYNDARVRLLSYLVVDPSTRGHGLGARLVHLSVAGAQGALVVGEIEDPRRWPTTATSDPAARVRFWARLGCRVLPLPYVQPRLAPGGDRVRHLLLVVIPPEGDAAPESVPGPTVAAFLREYFCVTEGVEPEDDEYRGLVDRCAVPSLRLWPLDELDAALPLEQESGLEHRAG</sequence>
<feature type="domain" description="N-acetyltransferase" evidence="2">
    <location>
        <begin position="169"/>
        <end position="331"/>
    </location>
</feature>
<evidence type="ECO:0000256" key="1">
    <source>
        <dbReference type="SAM" id="Phobius"/>
    </source>
</evidence>
<protein>
    <submittedName>
        <fullName evidence="3">GNAT family N-acetyltransferase</fullName>
    </submittedName>
</protein>
<dbReference type="EMBL" id="JAUCGR010000004">
    <property type="protein sequence ID" value="MDM7832500.1"/>
    <property type="molecule type" value="Genomic_DNA"/>
</dbReference>
<comment type="caution">
    <text evidence="3">The sequence shown here is derived from an EMBL/GenBank/DDBJ whole genome shotgun (WGS) entry which is preliminary data.</text>
</comment>
<name>A0ABT7SA43_9CELL</name>
<dbReference type="SUPFAM" id="SSF55729">
    <property type="entry name" value="Acyl-CoA N-acyltransferases (Nat)"/>
    <property type="match status" value="1"/>
</dbReference>
<dbReference type="PROSITE" id="PS51186">
    <property type="entry name" value="GNAT"/>
    <property type="match status" value="1"/>
</dbReference>
<dbReference type="Gene3D" id="3.40.630.30">
    <property type="match status" value="1"/>
</dbReference>
<dbReference type="Pfam" id="PF13508">
    <property type="entry name" value="Acetyltransf_7"/>
    <property type="match status" value="1"/>
</dbReference>
<dbReference type="Proteomes" id="UP001321453">
    <property type="component" value="Unassembled WGS sequence"/>
</dbReference>
<evidence type="ECO:0000313" key="4">
    <source>
        <dbReference type="Proteomes" id="UP001321453"/>
    </source>
</evidence>
<organism evidence="3 4">
    <name type="scientific">Cellulomonas edaphi</name>
    <dbReference type="NCBI Taxonomy" id="3053468"/>
    <lineage>
        <taxon>Bacteria</taxon>
        <taxon>Bacillati</taxon>
        <taxon>Actinomycetota</taxon>
        <taxon>Actinomycetes</taxon>
        <taxon>Micrococcales</taxon>
        <taxon>Cellulomonadaceae</taxon>
        <taxon>Cellulomonas</taxon>
    </lineage>
</organism>
<dbReference type="InterPro" id="IPR000182">
    <property type="entry name" value="GNAT_dom"/>
</dbReference>
<accession>A0ABT7SA43</accession>
<keyword evidence="1" id="KW-0812">Transmembrane</keyword>
<proteinExistence type="predicted"/>
<reference evidence="3 4" key="1">
    <citation type="submission" date="2023-06" db="EMBL/GenBank/DDBJ databases">
        <title>Cellulomonas sp. MW9 Whole genome sequence.</title>
        <authorList>
            <person name="Park S."/>
        </authorList>
    </citation>
    <scope>NUCLEOTIDE SEQUENCE [LARGE SCALE GENOMIC DNA]</scope>
    <source>
        <strain evidence="3 4">MW9</strain>
    </source>
</reference>
<evidence type="ECO:0000259" key="2">
    <source>
        <dbReference type="PROSITE" id="PS51186"/>
    </source>
</evidence>
<keyword evidence="1" id="KW-0472">Membrane</keyword>
<keyword evidence="4" id="KW-1185">Reference proteome</keyword>
<gene>
    <name evidence="3" type="ORF">QRT05_14255</name>
</gene>
<keyword evidence="1" id="KW-1133">Transmembrane helix</keyword>